<protein>
    <recommendedName>
        <fullName evidence="1">protein-disulfide reductase</fullName>
        <ecNumber evidence="1">1.8.1.8</ecNumber>
    </recommendedName>
</protein>
<dbReference type="InterPro" id="IPR012336">
    <property type="entry name" value="Thioredoxin-like_fold"/>
</dbReference>
<dbReference type="PANTHER" id="PTHR13871:SF96">
    <property type="entry name" value="THIOREDOXIN DOMAIN-CONTAINING PROTEIN"/>
    <property type="match status" value="1"/>
</dbReference>
<reference evidence="8 9" key="1">
    <citation type="submission" date="2024-05" db="EMBL/GenBank/DDBJ databases">
        <title>Genetic variation in Jamaican populations of the coffee berry borer (Hypothenemus hampei).</title>
        <authorList>
            <person name="Errbii M."/>
            <person name="Myrie A."/>
        </authorList>
    </citation>
    <scope>NUCLEOTIDE SEQUENCE [LARGE SCALE GENOMIC DNA]</scope>
    <source>
        <strain evidence="8">JA-Hopewell-2020-01-JO</strain>
        <tissue evidence="8">Whole body</tissue>
    </source>
</reference>
<dbReference type="Gene3D" id="3.40.30.10">
    <property type="entry name" value="Glutaredoxin"/>
    <property type="match status" value="1"/>
</dbReference>
<comment type="catalytic activity">
    <reaction evidence="5">
        <text>[protein]-dithiol + NAD(+) = [protein]-disulfide + NADH + H(+)</text>
        <dbReference type="Rhea" id="RHEA:18749"/>
        <dbReference type="Rhea" id="RHEA-COMP:10593"/>
        <dbReference type="Rhea" id="RHEA-COMP:10594"/>
        <dbReference type="ChEBI" id="CHEBI:15378"/>
        <dbReference type="ChEBI" id="CHEBI:29950"/>
        <dbReference type="ChEBI" id="CHEBI:50058"/>
        <dbReference type="ChEBI" id="CHEBI:57540"/>
        <dbReference type="ChEBI" id="CHEBI:57945"/>
        <dbReference type="EC" id="1.8.1.8"/>
    </reaction>
</comment>
<evidence type="ECO:0000256" key="6">
    <source>
        <dbReference type="ARBA" id="ARBA00047804"/>
    </source>
</evidence>
<feature type="domain" description="Thioredoxin-like fold" evidence="7">
    <location>
        <begin position="29"/>
        <end position="120"/>
    </location>
</feature>
<evidence type="ECO:0000256" key="2">
    <source>
        <dbReference type="ARBA" id="ARBA00022737"/>
    </source>
</evidence>
<comment type="caution">
    <text evidence="8">The sequence shown here is derived from an EMBL/GenBank/DDBJ whole genome shotgun (WGS) entry which is preliminary data.</text>
</comment>
<name>A0ABD1FGF0_HYPHA</name>
<evidence type="ECO:0000256" key="1">
    <source>
        <dbReference type="ARBA" id="ARBA00012612"/>
    </source>
</evidence>
<evidence type="ECO:0000256" key="4">
    <source>
        <dbReference type="ARBA" id="ARBA00023027"/>
    </source>
</evidence>
<keyword evidence="9" id="KW-1185">Reference proteome</keyword>
<evidence type="ECO:0000313" key="8">
    <source>
        <dbReference type="EMBL" id="KAL1518326.1"/>
    </source>
</evidence>
<keyword evidence="2" id="KW-0677">Repeat</keyword>
<keyword evidence="4" id="KW-0520">NAD</keyword>
<evidence type="ECO:0000256" key="5">
    <source>
        <dbReference type="ARBA" id="ARBA00047388"/>
    </source>
</evidence>
<accession>A0ABD1FGF0</accession>
<evidence type="ECO:0000259" key="7">
    <source>
        <dbReference type="Pfam" id="PF13905"/>
    </source>
</evidence>
<dbReference type="Proteomes" id="UP001566132">
    <property type="component" value="Unassembled WGS sequence"/>
</dbReference>
<proteinExistence type="predicted"/>
<gene>
    <name evidence="8" type="ORF">ABEB36_001965</name>
</gene>
<evidence type="ECO:0000313" key="9">
    <source>
        <dbReference type="Proteomes" id="UP001566132"/>
    </source>
</evidence>
<dbReference type="Pfam" id="PF13905">
    <property type="entry name" value="Thioredoxin_8"/>
    <property type="match status" value="1"/>
</dbReference>
<dbReference type="SUPFAM" id="SSF52833">
    <property type="entry name" value="Thioredoxin-like"/>
    <property type="match status" value="1"/>
</dbReference>
<comment type="catalytic activity">
    <reaction evidence="6">
        <text>[protein]-dithiol + NADP(+) = [protein]-disulfide + NADPH + H(+)</text>
        <dbReference type="Rhea" id="RHEA:18753"/>
        <dbReference type="Rhea" id="RHEA-COMP:10593"/>
        <dbReference type="Rhea" id="RHEA-COMP:10594"/>
        <dbReference type="ChEBI" id="CHEBI:15378"/>
        <dbReference type="ChEBI" id="CHEBI:29950"/>
        <dbReference type="ChEBI" id="CHEBI:50058"/>
        <dbReference type="ChEBI" id="CHEBI:57783"/>
        <dbReference type="ChEBI" id="CHEBI:58349"/>
        <dbReference type="EC" id="1.8.1.8"/>
    </reaction>
</comment>
<sequence>MDMLEGKNVMSKDGSLHPIKNVLKKKRLLIYLFTASFVNRPEFMQKLKNVYQENLKRNTGMEIIYVTSDTEEKNFKHDFTIRQGPWLAIPFKDTVAIELRYKYEISSLPTLVVVNKEGEIITRSGREELEKLGINVLVTWTEFIQQ</sequence>
<dbReference type="AlphaFoldDB" id="A0ABD1FGF0"/>
<dbReference type="GO" id="GO:0047134">
    <property type="term" value="F:protein-disulfide reductase [NAD(P)H] activity"/>
    <property type="evidence" value="ECO:0007669"/>
    <property type="project" value="UniProtKB-EC"/>
</dbReference>
<dbReference type="InterPro" id="IPR052259">
    <property type="entry name" value="Nucleoredoxin-like"/>
</dbReference>
<dbReference type="InterPro" id="IPR036249">
    <property type="entry name" value="Thioredoxin-like_sf"/>
</dbReference>
<dbReference type="PANTHER" id="PTHR13871">
    <property type="entry name" value="THIOREDOXIN"/>
    <property type="match status" value="1"/>
</dbReference>
<organism evidence="8 9">
    <name type="scientific">Hypothenemus hampei</name>
    <name type="common">Coffee berry borer</name>
    <dbReference type="NCBI Taxonomy" id="57062"/>
    <lineage>
        <taxon>Eukaryota</taxon>
        <taxon>Metazoa</taxon>
        <taxon>Ecdysozoa</taxon>
        <taxon>Arthropoda</taxon>
        <taxon>Hexapoda</taxon>
        <taxon>Insecta</taxon>
        <taxon>Pterygota</taxon>
        <taxon>Neoptera</taxon>
        <taxon>Endopterygota</taxon>
        <taxon>Coleoptera</taxon>
        <taxon>Polyphaga</taxon>
        <taxon>Cucujiformia</taxon>
        <taxon>Curculionidae</taxon>
        <taxon>Scolytinae</taxon>
        <taxon>Hypothenemus</taxon>
    </lineage>
</organism>
<dbReference type="EC" id="1.8.1.8" evidence="1"/>
<evidence type="ECO:0000256" key="3">
    <source>
        <dbReference type="ARBA" id="ARBA00023002"/>
    </source>
</evidence>
<dbReference type="EMBL" id="JBDJPC010000001">
    <property type="protein sequence ID" value="KAL1518326.1"/>
    <property type="molecule type" value="Genomic_DNA"/>
</dbReference>
<keyword evidence="3" id="KW-0560">Oxidoreductase</keyword>